<dbReference type="AlphaFoldDB" id="A0A091C037"/>
<evidence type="ECO:0000256" key="1">
    <source>
        <dbReference type="SAM" id="SignalP"/>
    </source>
</evidence>
<accession>A0A091C037</accession>
<gene>
    <name evidence="2" type="ORF">N790_00935</name>
</gene>
<dbReference type="OrthoDB" id="6076941at2"/>
<dbReference type="Proteomes" id="UP000029392">
    <property type="component" value="Unassembled WGS sequence"/>
</dbReference>
<sequence>MLLATALLAAALPAMADNAILRLRQFLDAHGRQDGLPKGAEAVAIAPHLSAALNAAIESARAEQAAFVRDNPGEKPPYIEGKLFTSVLFEPFTAYAPVMPAGGCPAPRCVIRVDFVDAASSPDVAWHDEYVLVLEDDRWRIDDVHFRGGFDFGNHGSLRASLPAPVAR</sequence>
<name>A0A091C037_9GAMM</name>
<dbReference type="RefSeq" id="WP_052385705.1">
    <property type="nucleotide sequence ID" value="NZ_AVCH01000104.1"/>
</dbReference>
<keyword evidence="1" id="KW-0732">Signal</keyword>
<organism evidence="2 3">
    <name type="scientific">Arenimonas malthae CC-JY-1</name>
    <dbReference type="NCBI Taxonomy" id="1384054"/>
    <lineage>
        <taxon>Bacteria</taxon>
        <taxon>Pseudomonadati</taxon>
        <taxon>Pseudomonadota</taxon>
        <taxon>Gammaproteobacteria</taxon>
        <taxon>Lysobacterales</taxon>
        <taxon>Lysobacteraceae</taxon>
        <taxon>Arenimonas</taxon>
    </lineage>
</organism>
<evidence type="ECO:0000313" key="2">
    <source>
        <dbReference type="EMBL" id="KFN49960.1"/>
    </source>
</evidence>
<comment type="caution">
    <text evidence="2">The sequence shown here is derived from an EMBL/GenBank/DDBJ whole genome shotgun (WGS) entry which is preliminary data.</text>
</comment>
<dbReference type="STRING" id="1384054.N790_00935"/>
<reference evidence="2 3" key="1">
    <citation type="submission" date="2013-09" db="EMBL/GenBank/DDBJ databases">
        <title>Genome sequencing of Arenimonas malthae.</title>
        <authorList>
            <person name="Chen F."/>
            <person name="Wang G."/>
        </authorList>
    </citation>
    <scope>NUCLEOTIDE SEQUENCE [LARGE SCALE GENOMIC DNA]</scope>
    <source>
        <strain evidence="2 3">CC-JY-1</strain>
    </source>
</reference>
<feature type="signal peptide" evidence="1">
    <location>
        <begin position="1"/>
        <end position="16"/>
    </location>
</feature>
<proteinExistence type="predicted"/>
<dbReference type="PATRIC" id="fig|1384054.3.peg.962"/>
<protein>
    <recommendedName>
        <fullName evidence="4">DUF3828 domain-containing protein</fullName>
    </recommendedName>
</protein>
<evidence type="ECO:0000313" key="3">
    <source>
        <dbReference type="Proteomes" id="UP000029392"/>
    </source>
</evidence>
<keyword evidence="3" id="KW-1185">Reference proteome</keyword>
<dbReference type="EMBL" id="AVCH01000104">
    <property type="protein sequence ID" value="KFN49960.1"/>
    <property type="molecule type" value="Genomic_DNA"/>
</dbReference>
<dbReference type="eggNOG" id="ENOG5032NQW">
    <property type="taxonomic scope" value="Bacteria"/>
</dbReference>
<evidence type="ECO:0008006" key="4">
    <source>
        <dbReference type="Google" id="ProtNLM"/>
    </source>
</evidence>
<feature type="chain" id="PRO_5001871731" description="DUF3828 domain-containing protein" evidence="1">
    <location>
        <begin position="17"/>
        <end position="168"/>
    </location>
</feature>